<keyword evidence="2" id="KW-0812">Transmembrane</keyword>
<evidence type="ECO:0000256" key="2">
    <source>
        <dbReference type="SAM" id="Phobius"/>
    </source>
</evidence>
<feature type="transmembrane region" description="Helical" evidence="2">
    <location>
        <begin position="244"/>
        <end position="267"/>
    </location>
</feature>
<keyword evidence="2" id="KW-1133">Transmembrane helix</keyword>
<evidence type="ECO:0000256" key="1">
    <source>
        <dbReference type="SAM" id="MobiDB-lite"/>
    </source>
</evidence>
<feature type="region of interest" description="Disordered" evidence="1">
    <location>
        <begin position="103"/>
        <end position="126"/>
    </location>
</feature>
<reference evidence="3 4" key="1">
    <citation type="submission" date="2024-04" db="EMBL/GenBank/DDBJ databases">
        <authorList>
            <consortium name="Genoscope - CEA"/>
            <person name="William W."/>
        </authorList>
    </citation>
    <scope>NUCLEOTIDE SEQUENCE [LARGE SCALE GENOMIC DNA]</scope>
</reference>
<evidence type="ECO:0000313" key="3">
    <source>
        <dbReference type="EMBL" id="CAL1534124.1"/>
    </source>
</evidence>
<name>A0AAV2HJB2_LYMST</name>
<gene>
    <name evidence="3" type="ORF">GSLYS_00008084001</name>
</gene>
<comment type="caution">
    <text evidence="3">The sequence shown here is derived from an EMBL/GenBank/DDBJ whole genome shotgun (WGS) entry which is preliminary data.</text>
</comment>
<evidence type="ECO:0000313" key="4">
    <source>
        <dbReference type="Proteomes" id="UP001497497"/>
    </source>
</evidence>
<sequence length="300" mass="33255">MNSIMNFPVSISTKLSEEESSELSIATQDIASDSEQDITTQFNSDCTRKLVLRRQFSEDEGLEIKFCDGTELELVQTVQISRNRRLRTPYGSLVNLVYDDSGFNSSDNEDTEEENTPSVAFPAPESSSLSIQLNDQLNPEREINSNSSCDKDESSLAVSASINTNVSIPPENLLNSSGDIIVDPTISAETSVTQYSGFSQARQRVARRHRSIDSNNNDTADTSLHSYLLKAPFKLNECFHDKGFFCLVTCIMYTLFLVFVLGAAGLLTDCLKYALDKDDVKEMRSSFLSARQRRTGANSG</sequence>
<proteinExistence type="predicted"/>
<keyword evidence="4" id="KW-1185">Reference proteome</keyword>
<dbReference type="AlphaFoldDB" id="A0AAV2HJB2"/>
<dbReference type="EMBL" id="CAXITT010000162">
    <property type="protein sequence ID" value="CAL1534124.1"/>
    <property type="molecule type" value="Genomic_DNA"/>
</dbReference>
<accession>A0AAV2HJB2</accession>
<protein>
    <submittedName>
        <fullName evidence="3">Uncharacterized protein</fullName>
    </submittedName>
</protein>
<organism evidence="3 4">
    <name type="scientific">Lymnaea stagnalis</name>
    <name type="common">Great pond snail</name>
    <name type="synonym">Helix stagnalis</name>
    <dbReference type="NCBI Taxonomy" id="6523"/>
    <lineage>
        <taxon>Eukaryota</taxon>
        <taxon>Metazoa</taxon>
        <taxon>Spiralia</taxon>
        <taxon>Lophotrochozoa</taxon>
        <taxon>Mollusca</taxon>
        <taxon>Gastropoda</taxon>
        <taxon>Heterobranchia</taxon>
        <taxon>Euthyneura</taxon>
        <taxon>Panpulmonata</taxon>
        <taxon>Hygrophila</taxon>
        <taxon>Lymnaeoidea</taxon>
        <taxon>Lymnaeidae</taxon>
        <taxon>Lymnaea</taxon>
    </lineage>
</organism>
<dbReference type="Proteomes" id="UP001497497">
    <property type="component" value="Unassembled WGS sequence"/>
</dbReference>
<keyword evidence="2" id="KW-0472">Membrane</keyword>